<dbReference type="Proteomes" id="UP000019132">
    <property type="component" value="Unassembled WGS sequence"/>
</dbReference>
<dbReference type="InterPro" id="IPR003000">
    <property type="entry name" value="Sirtuin"/>
</dbReference>
<evidence type="ECO:0000313" key="6">
    <source>
        <dbReference type="Proteomes" id="UP000019132"/>
    </source>
</evidence>
<keyword evidence="3" id="KW-0862">Zinc</keyword>
<accession>K3WZS6</accession>
<dbReference type="Gene3D" id="3.30.1600.10">
    <property type="entry name" value="SIR2/SIRT2 'Small Domain"/>
    <property type="match status" value="1"/>
</dbReference>
<feature type="binding site" evidence="3">
    <location>
        <position position="152"/>
    </location>
    <ligand>
        <name>Zn(2+)</name>
        <dbReference type="ChEBI" id="CHEBI:29105"/>
    </ligand>
</feature>
<dbReference type="SUPFAM" id="SSF52467">
    <property type="entry name" value="DHS-like NAD/FAD-binding domain"/>
    <property type="match status" value="1"/>
</dbReference>
<dbReference type="InterPro" id="IPR050134">
    <property type="entry name" value="NAD-dep_sirtuin_deacylases"/>
</dbReference>
<feature type="domain" description="Deacetylase sirtuin-type" evidence="4">
    <location>
        <begin position="19"/>
        <end position="311"/>
    </location>
</feature>
<dbReference type="OMA" id="RRHYWAR"/>
<dbReference type="FunCoup" id="K3WZS6">
    <property type="interactions" value="90"/>
</dbReference>
<dbReference type="InParanoid" id="K3WZS6"/>
<dbReference type="GO" id="GO:0046872">
    <property type="term" value="F:metal ion binding"/>
    <property type="evidence" value="ECO:0007669"/>
    <property type="project" value="UniProtKB-KW"/>
</dbReference>
<dbReference type="InterPro" id="IPR026591">
    <property type="entry name" value="Sirtuin_cat_small_dom_sf"/>
</dbReference>
<dbReference type="Gene3D" id="3.40.50.1220">
    <property type="entry name" value="TPP-binding domain"/>
    <property type="match status" value="1"/>
</dbReference>
<evidence type="ECO:0000313" key="5">
    <source>
        <dbReference type="EnsemblProtists" id="PYU1_T010475"/>
    </source>
</evidence>
<evidence type="ECO:0000256" key="1">
    <source>
        <dbReference type="ARBA" id="ARBA00022679"/>
    </source>
</evidence>
<keyword evidence="6" id="KW-1185">Reference proteome</keyword>
<dbReference type="PROSITE" id="PS50305">
    <property type="entry name" value="SIRTUIN"/>
    <property type="match status" value="1"/>
</dbReference>
<reference evidence="6" key="1">
    <citation type="journal article" date="2010" name="Genome Biol.">
        <title>Genome sequence of the necrotrophic plant pathogen Pythium ultimum reveals original pathogenicity mechanisms and effector repertoire.</title>
        <authorList>
            <person name="Levesque C.A."/>
            <person name="Brouwer H."/>
            <person name="Cano L."/>
            <person name="Hamilton J.P."/>
            <person name="Holt C."/>
            <person name="Huitema E."/>
            <person name="Raffaele S."/>
            <person name="Robideau G.P."/>
            <person name="Thines M."/>
            <person name="Win J."/>
            <person name="Zerillo M.M."/>
            <person name="Beakes G.W."/>
            <person name="Boore J.L."/>
            <person name="Busam D."/>
            <person name="Dumas B."/>
            <person name="Ferriera S."/>
            <person name="Fuerstenberg S.I."/>
            <person name="Gachon C.M."/>
            <person name="Gaulin E."/>
            <person name="Govers F."/>
            <person name="Grenville-Briggs L."/>
            <person name="Horner N."/>
            <person name="Hostetler J."/>
            <person name="Jiang R.H."/>
            <person name="Johnson J."/>
            <person name="Krajaejun T."/>
            <person name="Lin H."/>
            <person name="Meijer H.J."/>
            <person name="Moore B."/>
            <person name="Morris P."/>
            <person name="Phuntmart V."/>
            <person name="Puiu D."/>
            <person name="Shetty J."/>
            <person name="Stajich J.E."/>
            <person name="Tripathy S."/>
            <person name="Wawra S."/>
            <person name="van West P."/>
            <person name="Whitty B.R."/>
            <person name="Coutinho P.M."/>
            <person name="Henrissat B."/>
            <person name="Martin F."/>
            <person name="Thomas P.D."/>
            <person name="Tyler B.M."/>
            <person name="De Vries R.P."/>
            <person name="Kamoun S."/>
            <person name="Yandell M."/>
            <person name="Tisserat N."/>
            <person name="Buell C.R."/>
        </authorList>
    </citation>
    <scope>NUCLEOTIDE SEQUENCE</scope>
    <source>
        <strain evidence="6">DAOM:BR144</strain>
    </source>
</reference>
<dbReference type="GO" id="GO:0017136">
    <property type="term" value="F:histone deacetylase activity, NAD-dependent"/>
    <property type="evidence" value="ECO:0007669"/>
    <property type="project" value="TreeGrafter"/>
</dbReference>
<dbReference type="STRING" id="431595.K3WZS6"/>
<dbReference type="GO" id="GO:0070403">
    <property type="term" value="F:NAD+ binding"/>
    <property type="evidence" value="ECO:0007669"/>
    <property type="project" value="InterPro"/>
</dbReference>
<dbReference type="PANTHER" id="PTHR11085:SF10">
    <property type="entry name" value="NAD-DEPENDENT PROTEIN DEACYLASE SIRTUIN-5, MITOCHONDRIAL-RELATED"/>
    <property type="match status" value="1"/>
</dbReference>
<evidence type="ECO:0000256" key="3">
    <source>
        <dbReference type="PROSITE-ProRule" id="PRU00236"/>
    </source>
</evidence>
<name>K3WZS6_GLOUD</name>
<reference evidence="6" key="2">
    <citation type="submission" date="2010-04" db="EMBL/GenBank/DDBJ databases">
        <authorList>
            <person name="Buell R."/>
            <person name="Hamilton J."/>
            <person name="Hostetler J."/>
        </authorList>
    </citation>
    <scope>NUCLEOTIDE SEQUENCE [LARGE SCALE GENOMIC DNA]</scope>
    <source>
        <strain evidence="6">DAOM:BR144</strain>
    </source>
</reference>
<organism evidence="5 6">
    <name type="scientific">Globisporangium ultimum (strain ATCC 200006 / CBS 805.95 / DAOM BR144)</name>
    <name type="common">Pythium ultimum</name>
    <dbReference type="NCBI Taxonomy" id="431595"/>
    <lineage>
        <taxon>Eukaryota</taxon>
        <taxon>Sar</taxon>
        <taxon>Stramenopiles</taxon>
        <taxon>Oomycota</taxon>
        <taxon>Peronosporomycetes</taxon>
        <taxon>Pythiales</taxon>
        <taxon>Pythiaceae</taxon>
        <taxon>Globisporangium</taxon>
    </lineage>
</organism>
<keyword evidence="2" id="KW-0520">NAD</keyword>
<dbReference type="eggNOG" id="KOG2683">
    <property type="taxonomic scope" value="Eukaryota"/>
</dbReference>
<dbReference type="PANTHER" id="PTHR11085">
    <property type="entry name" value="NAD-DEPENDENT PROTEIN DEACYLASE SIRTUIN-5, MITOCHONDRIAL-RELATED"/>
    <property type="match status" value="1"/>
</dbReference>
<dbReference type="InterPro" id="IPR026590">
    <property type="entry name" value="Ssirtuin_cat_dom"/>
</dbReference>
<feature type="active site" description="Proton acceptor" evidence="3">
    <location>
        <position position="144"/>
    </location>
</feature>
<keyword evidence="3" id="KW-0479">Metal-binding</keyword>
<dbReference type="InterPro" id="IPR029035">
    <property type="entry name" value="DHS-like_NAD/FAD-binding_dom"/>
</dbReference>
<dbReference type="EMBL" id="GL376596">
    <property type="status" value="NOT_ANNOTATED_CDS"/>
    <property type="molecule type" value="Genomic_DNA"/>
</dbReference>
<dbReference type="AlphaFoldDB" id="K3WZS6"/>
<dbReference type="EnsemblProtists" id="PYU1_T010475">
    <property type="protein sequence ID" value="PYU1_T010475"/>
    <property type="gene ID" value="PYU1_G010453"/>
</dbReference>
<evidence type="ECO:0000256" key="2">
    <source>
        <dbReference type="ARBA" id="ARBA00023027"/>
    </source>
</evidence>
<dbReference type="NCBIfam" id="NF003738">
    <property type="entry name" value="PRK05333.1"/>
    <property type="match status" value="1"/>
</dbReference>
<feature type="binding site" evidence="3">
    <location>
        <position position="155"/>
    </location>
    <ligand>
        <name>Zn(2+)</name>
        <dbReference type="ChEBI" id="CHEBI:29105"/>
    </ligand>
</feature>
<feature type="binding site" evidence="3">
    <location>
        <position position="217"/>
    </location>
    <ligand>
        <name>Zn(2+)</name>
        <dbReference type="ChEBI" id="CHEBI:29105"/>
    </ligand>
</feature>
<sequence length="311" mass="34283">MQSHVLKQSGGAIASQLEAAALAADVSKLKSFLDAGRGRTVLLTGAGISTDSGIPDYRGANGVYMRNKDFKPLQYQEFVKAHTYRQRYWARSFLGWPKILHAQPNASHDAVTQLQQHAVVSDILTQNVDRLHSKSGAKGVLELHGCLHEVECTNCRSVVKRQEYQEKLAEMNPKVAQWSILHPDKDSGDVASSVNPDGDVDITWNYDDFAYPPCLQCGGIMKPKVVFFGENMPVVVKNQSFEHVDKADALLVVGSSLQVFSAMRLLNRARERKIPIAIVNLGPTRGDDACDLRLDTHCTDVLATVAHDFSL</sequence>
<dbReference type="HOGENOM" id="CLU_023643_3_2_1"/>
<feature type="binding site" evidence="3">
    <location>
        <position position="214"/>
    </location>
    <ligand>
        <name>Zn(2+)</name>
        <dbReference type="ChEBI" id="CHEBI:29105"/>
    </ligand>
</feature>
<proteinExistence type="predicted"/>
<dbReference type="VEuPathDB" id="FungiDB:PYU1_G010453"/>
<reference evidence="5" key="3">
    <citation type="submission" date="2015-02" db="UniProtKB">
        <authorList>
            <consortium name="EnsemblProtists"/>
        </authorList>
    </citation>
    <scope>IDENTIFICATION</scope>
    <source>
        <strain evidence="5">DAOM BR144</strain>
    </source>
</reference>
<dbReference type="Pfam" id="PF02146">
    <property type="entry name" value="SIR2"/>
    <property type="match status" value="1"/>
</dbReference>
<protein>
    <submittedName>
        <fullName evidence="5">NAD-dependent protein deacetylase</fullName>
    </submittedName>
</protein>
<evidence type="ECO:0000259" key="4">
    <source>
        <dbReference type="PROSITE" id="PS50305"/>
    </source>
</evidence>
<keyword evidence="1" id="KW-0808">Transferase</keyword>